<dbReference type="FunFam" id="2.60.40.60:FF:000081">
    <property type="entry name" value="protocadherin Fat 4"/>
    <property type="match status" value="2"/>
</dbReference>
<feature type="domain" description="Cadherin" evidence="12">
    <location>
        <begin position="537"/>
        <end position="656"/>
    </location>
</feature>
<keyword evidence="6 11" id="KW-1133">Transmembrane helix</keyword>
<dbReference type="GO" id="GO:0048729">
    <property type="term" value="P:tissue morphogenesis"/>
    <property type="evidence" value="ECO:0007669"/>
    <property type="project" value="UniProtKB-ARBA"/>
</dbReference>
<feature type="region of interest" description="Disordered" evidence="10">
    <location>
        <begin position="1"/>
        <end position="38"/>
    </location>
</feature>
<dbReference type="FunFam" id="2.60.40.60:FF:000227">
    <property type="entry name" value="Dachsous cadherin-related 2"/>
    <property type="match status" value="1"/>
</dbReference>
<feature type="domain" description="Cadherin" evidence="12">
    <location>
        <begin position="1186"/>
        <end position="1288"/>
    </location>
</feature>
<keyword evidence="8" id="KW-0325">Glycoprotein</keyword>
<feature type="domain" description="Cadherin" evidence="12">
    <location>
        <begin position="1079"/>
        <end position="1185"/>
    </location>
</feature>
<dbReference type="FunFam" id="2.60.40.60:FF:000211">
    <property type="entry name" value="Dachsous cadherin-related 2"/>
    <property type="match status" value="1"/>
</dbReference>
<dbReference type="FunFam" id="2.60.40.60:FF:000226">
    <property type="entry name" value="Dachsous, isoform B"/>
    <property type="match status" value="1"/>
</dbReference>
<dbReference type="FunFam" id="2.60.40.60:FF:000101">
    <property type="entry name" value="FAT atypical cadherin 4"/>
    <property type="match status" value="1"/>
</dbReference>
<dbReference type="Gene3D" id="2.60.40.60">
    <property type="entry name" value="Cadherins"/>
    <property type="match status" value="27"/>
</dbReference>
<dbReference type="KEGG" id="hai:109381999"/>
<dbReference type="GeneID" id="109381999"/>
<dbReference type="GO" id="GO:0005886">
    <property type="term" value="C:plasma membrane"/>
    <property type="evidence" value="ECO:0007669"/>
    <property type="project" value="InterPro"/>
</dbReference>
<evidence type="ECO:0000256" key="6">
    <source>
        <dbReference type="ARBA" id="ARBA00022989"/>
    </source>
</evidence>
<dbReference type="FunFam" id="2.60.40.60:FF:000020">
    <property type="entry name" value="Dachsous cadherin-related 1b"/>
    <property type="match status" value="1"/>
</dbReference>
<dbReference type="PANTHER" id="PTHR24026:SF136">
    <property type="entry name" value="PROTOCADHERIN-23"/>
    <property type="match status" value="1"/>
</dbReference>
<evidence type="ECO:0000256" key="5">
    <source>
        <dbReference type="ARBA" id="ARBA00022889"/>
    </source>
</evidence>
<dbReference type="SMART" id="SM00112">
    <property type="entry name" value="CA"/>
    <property type="match status" value="27"/>
</dbReference>
<dbReference type="CDD" id="cd11304">
    <property type="entry name" value="Cadherin_repeat"/>
    <property type="match status" value="27"/>
</dbReference>
<dbReference type="Proteomes" id="UP000694851">
    <property type="component" value="Unplaced"/>
</dbReference>
<evidence type="ECO:0000256" key="7">
    <source>
        <dbReference type="ARBA" id="ARBA00023136"/>
    </source>
</evidence>
<feature type="domain" description="Cadherin" evidence="12">
    <location>
        <begin position="1505"/>
        <end position="1614"/>
    </location>
</feature>
<keyword evidence="13" id="KW-1185">Reference proteome</keyword>
<evidence type="ECO:0000256" key="2">
    <source>
        <dbReference type="ARBA" id="ARBA00022692"/>
    </source>
</evidence>
<gene>
    <name evidence="14" type="primary">DCHS2</name>
</gene>
<feature type="domain" description="Cadherin" evidence="12">
    <location>
        <begin position="1719"/>
        <end position="1823"/>
    </location>
</feature>
<dbReference type="FunFam" id="2.60.40.60:FF:000035">
    <property type="entry name" value="Protocadherin Fat 3"/>
    <property type="match status" value="1"/>
</dbReference>
<feature type="domain" description="Cadherin" evidence="12">
    <location>
        <begin position="1293"/>
        <end position="1409"/>
    </location>
</feature>
<proteinExistence type="predicted"/>
<dbReference type="FunFam" id="2.60.40.60:FF:000201">
    <property type="entry name" value="Dachsous cadherin-related 1"/>
    <property type="match status" value="1"/>
</dbReference>
<keyword evidence="7 11" id="KW-0472">Membrane</keyword>
<dbReference type="SUPFAM" id="SSF49313">
    <property type="entry name" value="Cadherin-like"/>
    <property type="match status" value="27"/>
</dbReference>
<feature type="domain" description="Cadherin" evidence="12">
    <location>
        <begin position="2442"/>
        <end position="2543"/>
    </location>
</feature>
<dbReference type="RefSeq" id="XP_019496703.1">
    <property type="nucleotide sequence ID" value="XM_019641158.1"/>
</dbReference>
<feature type="domain" description="Cadherin" evidence="12">
    <location>
        <begin position="2134"/>
        <end position="2236"/>
    </location>
</feature>
<feature type="domain" description="Cadherin" evidence="12">
    <location>
        <begin position="2237"/>
        <end position="2341"/>
    </location>
</feature>
<dbReference type="OrthoDB" id="6252479at2759"/>
<evidence type="ECO:0000256" key="11">
    <source>
        <dbReference type="SAM" id="Phobius"/>
    </source>
</evidence>
<dbReference type="InterPro" id="IPR020894">
    <property type="entry name" value="Cadherin_CS"/>
</dbReference>
<feature type="domain" description="Cadherin" evidence="12">
    <location>
        <begin position="870"/>
        <end position="972"/>
    </location>
</feature>
<dbReference type="Pfam" id="PF00028">
    <property type="entry name" value="Cadherin"/>
    <property type="match status" value="22"/>
</dbReference>
<feature type="region of interest" description="Disordered" evidence="10">
    <location>
        <begin position="3106"/>
        <end position="3135"/>
    </location>
</feature>
<evidence type="ECO:0000256" key="4">
    <source>
        <dbReference type="ARBA" id="ARBA00022837"/>
    </source>
</evidence>
<dbReference type="FunFam" id="2.60.40.60:FF:000153">
    <property type="entry name" value="Dachsous cadherin-related 2"/>
    <property type="match status" value="1"/>
</dbReference>
<feature type="domain" description="Cadherin" evidence="12">
    <location>
        <begin position="1622"/>
        <end position="1718"/>
    </location>
</feature>
<dbReference type="FunFam" id="2.60.40.60:FF:000116">
    <property type="entry name" value="Dachsous cadherin-related 2"/>
    <property type="match status" value="1"/>
</dbReference>
<name>A0A8B7R977_HIPAR</name>
<dbReference type="FunFam" id="2.60.40.60:FF:000278">
    <property type="entry name" value="LOW QUALITY PROTEIN: protocadherin-23"/>
    <property type="match status" value="2"/>
</dbReference>
<feature type="domain" description="Cadherin" evidence="12">
    <location>
        <begin position="1824"/>
        <end position="1927"/>
    </location>
</feature>
<evidence type="ECO:0000256" key="3">
    <source>
        <dbReference type="ARBA" id="ARBA00022737"/>
    </source>
</evidence>
<dbReference type="FunFam" id="2.60.40.60:FF:000080">
    <property type="entry name" value="FAT atypical cadherin 1"/>
    <property type="match status" value="1"/>
</dbReference>
<dbReference type="FunFam" id="2.60.40.60:FF:000181">
    <property type="entry name" value="Predicted protein"/>
    <property type="match status" value="2"/>
</dbReference>
<dbReference type="InterPro" id="IPR002126">
    <property type="entry name" value="Cadherin-like_dom"/>
</dbReference>
<dbReference type="PRINTS" id="PR00205">
    <property type="entry name" value="CADHERIN"/>
</dbReference>
<dbReference type="GO" id="GO:0030154">
    <property type="term" value="P:cell differentiation"/>
    <property type="evidence" value="ECO:0007669"/>
    <property type="project" value="UniProtKB-ARBA"/>
</dbReference>
<feature type="domain" description="Cadherin" evidence="12">
    <location>
        <begin position="657"/>
        <end position="764"/>
    </location>
</feature>
<feature type="domain" description="Cadherin" evidence="12">
    <location>
        <begin position="294"/>
        <end position="410"/>
    </location>
</feature>
<accession>A0A8B7R977</accession>
<dbReference type="GO" id="GO:0007163">
    <property type="term" value="P:establishment or maintenance of cell polarity"/>
    <property type="evidence" value="ECO:0007669"/>
    <property type="project" value="UniProtKB-ARBA"/>
</dbReference>
<feature type="transmembrane region" description="Helical" evidence="11">
    <location>
        <begin position="2988"/>
        <end position="3011"/>
    </location>
</feature>
<feature type="domain" description="Cadherin" evidence="12">
    <location>
        <begin position="1398"/>
        <end position="1504"/>
    </location>
</feature>
<evidence type="ECO:0000313" key="14">
    <source>
        <dbReference type="RefSeq" id="XP_019496703.1"/>
    </source>
</evidence>
<dbReference type="FunFam" id="2.60.40.60:FF:000263">
    <property type="entry name" value="LOW QUALITY PROTEIN: protocadherin-23"/>
    <property type="match status" value="1"/>
</dbReference>
<feature type="domain" description="Cadherin" evidence="12">
    <location>
        <begin position="2772"/>
        <end position="2874"/>
    </location>
</feature>
<feature type="domain" description="Cadherin" evidence="12">
    <location>
        <begin position="1928"/>
        <end position="2032"/>
    </location>
</feature>
<dbReference type="FunFam" id="2.60.40.60:FF:000140">
    <property type="entry name" value="Dachsous cadherin-related 1"/>
    <property type="match status" value="1"/>
</dbReference>
<evidence type="ECO:0000259" key="12">
    <source>
        <dbReference type="PROSITE" id="PS50268"/>
    </source>
</evidence>
<evidence type="ECO:0000256" key="9">
    <source>
        <dbReference type="PROSITE-ProRule" id="PRU00043"/>
    </source>
</evidence>
<feature type="domain" description="Cadherin" evidence="12">
    <location>
        <begin position="168"/>
        <end position="293"/>
    </location>
</feature>
<dbReference type="FunFam" id="2.60.40.60:FF:000359">
    <property type="entry name" value="LOW QUALITY PROTEIN: protocadherin-23"/>
    <property type="match status" value="1"/>
</dbReference>
<evidence type="ECO:0000256" key="1">
    <source>
        <dbReference type="ARBA" id="ARBA00004370"/>
    </source>
</evidence>
<feature type="domain" description="Cadherin" evidence="12">
    <location>
        <begin position="421"/>
        <end position="536"/>
    </location>
</feature>
<dbReference type="GO" id="GO:0003007">
    <property type="term" value="P:heart morphogenesis"/>
    <property type="evidence" value="ECO:0007669"/>
    <property type="project" value="UniProtKB-ARBA"/>
</dbReference>
<organism evidence="13 14">
    <name type="scientific">Hipposideros armiger</name>
    <name type="common">Great Himalayan leaf-nosed bat</name>
    <dbReference type="NCBI Taxonomy" id="186990"/>
    <lineage>
        <taxon>Eukaryota</taxon>
        <taxon>Metazoa</taxon>
        <taxon>Chordata</taxon>
        <taxon>Craniata</taxon>
        <taxon>Vertebrata</taxon>
        <taxon>Euteleostomi</taxon>
        <taxon>Mammalia</taxon>
        <taxon>Eutheria</taxon>
        <taxon>Laurasiatheria</taxon>
        <taxon>Chiroptera</taxon>
        <taxon>Yinpterochiroptera</taxon>
        <taxon>Rhinolophoidea</taxon>
        <taxon>Hipposideridae</taxon>
        <taxon>Hipposideros</taxon>
    </lineage>
</organism>
<dbReference type="CTD" id="54798"/>
<keyword evidence="5" id="KW-0130">Cell adhesion</keyword>
<dbReference type="PROSITE" id="PS50268">
    <property type="entry name" value="CADHERIN_2"/>
    <property type="match status" value="27"/>
</dbReference>
<evidence type="ECO:0000313" key="13">
    <source>
        <dbReference type="Proteomes" id="UP000694851"/>
    </source>
</evidence>
<dbReference type="FunFam" id="2.60.40.60:FF:000304">
    <property type="entry name" value="Dachsous cadherin-related 2"/>
    <property type="match status" value="1"/>
</dbReference>
<protein>
    <submittedName>
        <fullName evidence="14">Protocadherin-23</fullName>
    </submittedName>
</protein>
<keyword evidence="4 9" id="KW-0106">Calcium</keyword>
<keyword evidence="2 11" id="KW-0812">Transmembrane</keyword>
<feature type="domain" description="Cadherin" evidence="12">
    <location>
        <begin position="973"/>
        <end position="1078"/>
    </location>
</feature>
<dbReference type="GO" id="GO:0005509">
    <property type="term" value="F:calcium ion binding"/>
    <property type="evidence" value="ECO:0007669"/>
    <property type="project" value="UniProtKB-UniRule"/>
</dbReference>
<feature type="domain" description="Cadherin" evidence="12">
    <location>
        <begin position="765"/>
        <end position="874"/>
    </location>
</feature>
<dbReference type="PANTHER" id="PTHR24026">
    <property type="entry name" value="FAT ATYPICAL CADHERIN-RELATED"/>
    <property type="match status" value="1"/>
</dbReference>
<dbReference type="FunFam" id="2.60.40.60:FF:000236">
    <property type="entry name" value="Dachsous, isoform B"/>
    <property type="match status" value="1"/>
</dbReference>
<reference evidence="14" key="1">
    <citation type="submission" date="2025-08" db="UniProtKB">
        <authorList>
            <consortium name="RefSeq"/>
        </authorList>
    </citation>
    <scope>IDENTIFICATION</scope>
    <source>
        <tissue evidence="14">Muscle</tissue>
    </source>
</reference>
<feature type="domain" description="Cadherin" evidence="12">
    <location>
        <begin position="2875"/>
        <end position="2988"/>
    </location>
</feature>
<dbReference type="PROSITE" id="PS00232">
    <property type="entry name" value="CADHERIN_1"/>
    <property type="match status" value="13"/>
</dbReference>
<dbReference type="GO" id="GO:0060429">
    <property type="term" value="P:epithelium development"/>
    <property type="evidence" value="ECO:0007669"/>
    <property type="project" value="UniProtKB-ARBA"/>
</dbReference>
<feature type="domain" description="Cadherin" evidence="12">
    <location>
        <begin position="2544"/>
        <end position="2659"/>
    </location>
</feature>
<evidence type="ECO:0000256" key="10">
    <source>
        <dbReference type="SAM" id="MobiDB-lite"/>
    </source>
</evidence>
<feature type="domain" description="Cadherin" evidence="12">
    <location>
        <begin position="2660"/>
        <end position="2763"/>
    </location>
</feature>
<dbReference type="FunFam" id="2.60.40.60:FF:000269">
    <property type="entry name" value="Dachsous cadherin-related 2"/>
    <property type="match status" value="1"/>
</dbReference>
<dbReference type="FunFam" id="2.60.40.60:FF:000267">
    <property type="entry name" value="Dachsous cadherin-related 2"/>
    <property type="match status" value="1"/>
</dbReference>
<feature type="domain" description="Cadherin" evidence="12">
    <location>
        <begin position="65"/>
        <end position="167"/>
    </location>
</feature>
<feature type="domain" description="Cadherin" evidence="12">
    <location>
        <begin position="2033"/>
        <end position="2153"/>
    </location>
</feature>
<comment type="subcellular location">
    <subcellularLocation>
        <location evidence="1">Membrane</location>
    </subcellularLocation>
</comment>
<sequence>MNPSAQRMCKGRQQRGAPSRQRLLLTGRRGSTHGRQGGGGIRERRFLLVLFMHAWLWAASGSSAQVFNLSLSVDEGLPPDTLVGDIRAGLPAAQQQEEGGFFLSEDSDDSPLLDDFHVHPDTGIIRTARRLDRELRDHYSFVAATLLGAVVQVEIHVNDVNDHSPSFPRDSLQLDVSELSPPGTVFRLPGAHDPDAGLFSTQGYTLVQQSDLPEGPTGPFFQLRYGTPGSPLSLLSSSPLEPLDLVLLRRLDREEAAAHELLIEAWDGGLPRRTGHLRVELRVLDENDNPPVFEQGEYRAAVREDASPGAEVCRVRATDRDLGPNGHVRYSIRTRQTLGAESGGGPLGDAAYFTVEELSGVVRVQRPLDREVQAWHQLVVEARDGGAEPEVATVRVSIAVLDVNDNRPAIHLLFLTEGGAARVSEGARPGDYVARVSVSDADGDLEKEEEAARELGVGLGGGTISLSLEGAEGAFALIPGGSPGVFFLCVEGPLDRESRDLYDLRLVAVDAGSPPLSTEETLLLRIADLNDQQPLFSQEHYQASVSEAATPGTAVLWVSASDADEAGTGHARLRYKLLHFPGRCSPEALRPTAECGPSFAIDPESGLISTTRSLDREVQEAVELRVMAQDLGEPPLSATCLVSITVDDVNDNEPIFQRQVYNTTLVEHAPSGYCFLQVKASDADAGLYGLVEYSLYDGFQSYKAPQAFQIDPHDGRICVSQDIDREQDPATYDLLVKARDGGGLSAQAFVRVEVEDVNDNEPVFNPSTYVTSISGQTQSGTEIINVFATDRDSGIYGTVAYELLPGDLASLFTIDSTTGTIYLTSTLSHLESTTLMLVVCAQDGGGLTSVINADVTIHILQTALAPAEFERPKYAFSVYEDVPEDSPVGTVKAKEPFNSSEPIFYRISSGDLQGKFSVHPWLGTIRTQMPLDHEMQPVFVLTVQAQLGSSPACSSTEVNISVIDVNDNPPVFPKASDEVKISHVTLPGTALYRVHAEDKDSGWNGFIQYSIIASQNPSIFFIDSRLGVVYLNDSLGGGAPQKHTLTVMAQDLGIPPRTSLFVLTIVIEKQESSLSLIFGNLVYQVEVSEFLSLTTQILQIQAYPLGPEHKTPQILYSLEPSTDSAVFGVHPYTGWIYLRRQLDYESTQTYSFRVFARIPEDRLSQNVSTSVIVHVLDENDNSPTFLHDVLFLKVKESPLPQGVIGKITAIDRDSGRNGQLSYFLLSDGKFFKMNPRTGELISWVALDHEHQAHHQLTVLVTDHGSPPRNATMVAYVSVTDINDNKPYFPQCLPGKELHIKVLEGQPVNMLVTNVFAKDLDEGNNAEVTYSVSSEDGSDHFKIDANNGEIRTTAILLYDYRPSYRITVIASDQGVPPLQGQAVINIQVIPLPKGRATISQNIRHLVIPENLKPAKIMSLIKSPDHFQQHHNGKLHFSIAADDKDSHFEIDSSTGDLFLSKALDYEVTSHYLFRVVANDHSRTPPLNSTVFLSIDVEDQNDHSPSFQDEFIVINVEENVPIGTLVHVFNAKDGDGSFLNSRIQYFIESHHPRMNPFLIHPSFGTLVTASPLDRERVPTVLLTVTASDQAVNVTDRRLRSLMAKVVILDVNDHSPTFMSFPIAHVKEDAMVGSLVHRVTAQDPDEGRNGRVTYSILSGNENMAFMLDESSGLLTTTCSLDYEIKTQHILTLLAQDGGTPALSSSQTLTITVHDVNDEAPVFKQHLYEAAVKENQSPGEFVTRVEATDRDSGINSKLQFEIIPGASVGLFEINPDTGEVVTTTTLDREVQEVFILRVLVRDGGVPSLSGTTTILCTVEDDNDHGPEIIVPIHNIEILENQEPGVVYTLLASDMDAGNNGAVEYHIIDGNTDEYFAINKTSGELSTTRALDREQVNSFALVVLCSDLGEPPRSSVVQLQVRVLDDNDHSPSFPMLHYQSSVREDAQVGTVVLVLSAVDKDKGLNGQTEYFLTDEASGAFTIDPSAGILRTCQTLDREARSQHTFRVVARDCSIQGSRSTSVIIEVHVTDVNDNDPVWEQNPFDIFLSPQSPTNQTTAILRANDPDLGPNGTVIFSFAETQSLFSINKYTGEIQLQQNPSSEYFPIWLQLKVMDQGVPARTAIGLLVIHMEGEDVKLSFSHHLYKGIVTENCEAGTPIVTIKAFAPDSVRENIKYSIFSGNEDGVFSLCSDSGELTVKEPTFLDFEVRNEVQLIVLAESSGHRAYSKVAVMILDVNDNLPCFERSFYQVSVAEGQFYNAHIIQVSATDLDKGLNGLIEYSIVSGNQGEAFQIDALSGVITANGVLDYELTNAYSLTVQATDKGIPRLSGTSVVKIQVADVNDNAPVFLPLEAVEIAENSLPGVIVTRISVHDVDLNSAFIFRFAKESSPGIKFAIDQNTGVVVLVKTLDFEETTEYELLIQISDSVHLTEGTLIIRVLDVNDNPPVFSQDSYQVTIPESVPVGYSVLTVVARDVESNEYISYRTLSSPKEFSIDPMNGTVFTINPVLLLDKKSTLQFLVEASDGGIPDLRALTLVEIEIQDMNNYAPEFVVEYYNLSVSEDARVGGTLVTFSTTDHDWTHENTHVEYSIISGNSQNSFHVETSFVHSEYPYKQVGYLVLRHNLDREAFASHKLVILASDHGCPPLSSTAVVSIEVLDVNDNPPKFNSLNYHAHVKESTPLGSHITVVSASDCDMGSHADVIYHIITGNEKGHFHLEQKTGVLYLIKPLDYEETIKFTLTIQASDEEKKHFSFAVVFVNVLDDNDHAPQFMFSSLNCVVPENLPVFSTICSVTALDFDAGPYGELTYSIISPCSSTHGVPQDRDPFLIDPLTGDIRAQHTLDYENDNKYCLTVQAKDKGDSTASLTVWVDIEGIDEFEPIFTQDQYFFNFPEKNNIRQVIGRVEASDADAGIDGVILYSLEMPSPFFSVNKTNGNIYLTKALPLIRSQVSKEDTIEMKIIAHSPKQDSRFTSCTVFVNVSLFSEGKHWAMSASSFSISLTVSFLVFLLLVFILIVLILRHKRKDTANNYEEKKTSSSLDIDLRLTKDASLLKPFQKTNDHSNEATPVDPMPEWLSLISIMDKDVVNLYRHSNSSGHCSVEGESAEDKEIQRINEHPYRKDSGSALSDRDSRVPDSGIPRDSDQLSCLSGETDVVVVPVETAETSQTFEEGHGGEGCGTSYVQNHVLPQTLKKREVKVGILAEIRKESVFVSGDQEARCAALSTQRTSDHEVRGDYHWDCLLSWEPKFQPLASVFNDIAKLKDEHLHMPGIPKERKSFVFPPPLITAVAQPGIKAVPPRMPAMTPGQVLQKYPHSPFLYHLNSLPEAMTPSFSPSLSLLTSQTPALMPLLSNGELLGTRLSDACLELKAEDEVQV</sequence>
<dbReference type="InterPro" id="IPR015919">
    <property type="entry name" value="Cadherin-like_sf"/>
</dbReference>
<evidence type="ECO:0000256" key="8">
    <source>
        <dbReference type="ARBA" id="ARBA00023180"/>
    </source>
</evidence>
<keyword evidence="3" id="KW-0677">Repeat</keyword>
<feature type="domain" description="Cadherin" evidence="12">
    <location>
        <begin position="2341"/>
        <end position="2441"/>
    </location>
</feature>
<dbReference type="FunFam" id="2.60.40.60:FF:000255">
    <property type="entry name" value="protocadherin-23 isoform X2"/>
    <property type="match status" value="1"/>
</dbReference>
<dbReference type="GO" id="GO:0007156">
    <property type="term" value="P:homophilic cell adhesion via plasma membrane adhesion molecules"/>
    <property type="evidence" value="ECO:0007669"/>
    <property type="project" value="InterPro"/>
</dbReference>
<dbReference type="FunFam" id="2.60.40.60:FF:000150">
    <property type="entry name" value="Dachsous cadherin-related 1"/>
    <property type="match status" value="1"/>
</dbReference>